<keyword evidence="3" id="KW-0963">Cytoplasm</keyword>
<evidence type="ECO:0000256" key="5">
    <source>
        <dbReference type="ARBA" id="ARBA00023242"/>
    </source>
</evidence>
<name>C1MK15_MICPC</name>
<proteinExistence type="inferred from homology"/>
<dbReference type="PROSITE" id="PS51366">
    <property type="entry name" value="MI"/>
    <property type="match status" value="2"/>
</dbReference>
<feature type="domain" description="MI" evidence="6">
    <location>
        <begin position="9"/>
        <end position="147"/>
    </location>
</feature>
<dbReference type="PANTHER" id="PTHR12626">
    <property type="entry name" value="PROGRAMMED CELL DEATH 4"/>
    <property type="match status" value="1"/>
</dbReference>
<evidence type="ECO:0000259" key="6">
    <source>
        <dbReference type="PROSITE" id="PS51366"/>
    </source>
</evidence>
<dbReference type="Proteomes" id="UP000001876">
    <property type="component" value="Unassembled WGS sequence"/>
</dbReference>
<sequence>MPGTMTELDFKRECESMVREYFTHGVMADVLTSVLDLLDRAETPTPLGHTRLLNPSTTRPAVVKRAVVASLDRGPREREMAARFLQALAVHEVIAPAHLEAGFDLILQDLDSLVIDVPRVPTELSHFISRAVVDGVVSRKFLDDSADAEGVDITSHQVAVTARGALRQPGGESHVRAVWGGPEGTTADAARREMRNLLEEYISSGDVAEASRRLAELGVPFYHHEFVRRALTHAIESFAVNSQRPRTITRLLGYLNATGLVSGTQFAKGFARVATSLTEITLDVPDARERFEELVGVAKDEGLLPAALSAWASLRDCGVRGSKELTGCDGLKPVGDNRSLRGHMLRLDSAPDLIQLAEIVGGSRSPVEVDTESNSTEIPAALHLSPANERGKCANERSTTASVLSPESMYIMDDGSHKNESVGIAPAIGKAIIDRCNGALSSASVPNGNQLNSGWSGFRVMRTKYF</sequence>
<accession>C1MK15</accession>
<dbReference type="InterPro" id="IPR039778">
    <property type="entry name" value="PDCD4"/>
</dbReference>
<reference evidence="7 8" key="1">
    <citation type="journal article" date="2009" name="Science">
        <title>Green evolution and dynamic adaptations revealed by genomes of the marine picoeukaryotes Micromonas.</title>
        <authorList>
            <person name="Worden A.Z."/>
            <person name="Lee J.H."/>
            <person name="Mock T."/>
            <person name="Rouze P."/>
            <person name="Simmons M.P."/>
            <person name="Aerts A.L."/>
            <person name="Allen A.E."/>
            <person name="Cuvelier M.L."/>
            <person name="Derelle E."/>
            <person name="Everett M.V."/>
            <person name="Foulon E."/>
            <person name="Grimwood J."/>
            <person name="Gundlach H."/>
            <person name="Henrissat B."/>
            <person name="Napoli C."/>
            <person name="McDonald S.M."/>
            <person name="Parker M.S."/>
            <person name="Rombauts S."/>
            <person name="Salamov A."/>
            <person name="Von Dassow P."/>
            <person name="Badger J.H."/>
            <person name="Coutinho P.M."/>
            <person name="Demir E."/>
            <person name="Dubchak I."/>
            <person name="Gentemann C."/>
            <person name="Eikrem W."/>
            <person name="Gready J.E."/>
            <person name="John U."/>
            <person name="Lanier W."/>
            <person name="Lindquist E.A."/>
            <person name="Lucas S."/>
            <person name="Mayer K.F."/>
            <person name="Moreau H."/>
            <person name="Not F."/>
            <person name="Otillar R."/>
            <person name="Panaud O."/>
            <person name="Pangilinan J."/>
            <person name="Paulsen I."/>
            <person name="Piegu B."/>
            <person name="Poliakov A."/>
            <person name="Robbens S."/>
            <person name="Schmutz J."/>
            <person name="Toulza E."/>
            <person name="Wyss T."/>
            <person name="Zelensky A."/>
            <person name="Zhou K."/>
            <person name="Armbrust E.V."/>
            <person name="Bhattacharya D."/>
            <person name="Goodenough U.W."/>
            <person name="Van de Peer Y."/>
            <person name="Grigoriev I.V."/>
        </authorList>
    </citation>
    <scope>NUCLEOTIDE SEQUENCE [LARGE SCALE GENOMIC DNA]</scope>
    <source>
        <strain evidence="7 8">CCMP1545</strain>
    </source>
</reference>
<dbReference type="AlphaFoldDB" id="C1MK15"/>
<feature type="non-terminal residue" evidence="7">
    <location>
        <position position="466"/>
    </location>
</feature>
<dbReference type="SUPFAM" id="SSF48371">
    <property type="entry name" value="ARM repeat"/>
    <property type="match status" value="2"/>
</dbReference>
<evidence type="ECO:0000313" key="7">
    <source>
        <dbReference type="EMBL" id="EEH59688.1"/>
    </source>
</evidence>
<dbReference type="GO" id="GO:0005737">
    <property type="term" value="C:cytoplasm"/>
    <property type="evidence" value="ECO:0007669"/>
    <property type="project" value="UniProtKB-SubCell"/>
</dbReference>
<keyword evidence="8" id="KW-1185">Reference proteome</keyword>
<keyword evidence="4" id="KW-0677">Repeat</keyword>
<dbReference type="SMART" id="SM00544">
    <property type="entry name" value="MA3"/>
    <property type="match status" value="2"/>
</dbReference>
<comment type="similarity">
    <text evidence="2">Belongs to the PDCD4 family.</text>
</comment>
<keyword evidence="5" id="KW-0539">Nucleus</keyword>
<dbReference type="GO" id="GO:0045892">
    <property type="term" value="P:negative regulation of DNA-templated transcription"/>
    <property type="evidence" value="ECO:0007669"/>
    <property type="project" value="InterPro"/>
</dbReference>
<dbReference type="KEGG" id="mpp:MICPUCDRAFT_64169"/>
<evidence type="ECO:0000313" key="8">
    <source>
        <dbReference type="Proteomes" id="UP000001876"/>
    </source>
</evidence>
<gene>
    <name evidence="7" type="ORF">MICPUCDRAFT_64169</name>
</gene>
<dbReference type="STRING" id="564608.C1MK15"/>
<protein>
    <submittedName>
        <fullName evidence="7">Predicted protein</fullName>
    </submittedName>
</protein>
<dbReference type="InterPro" id="IPR003891">
    <property type="entry name" value="Initiation_fac_eIF4g_MI"/>
</dbReference>
<evidence type="ECO:0000256" key="2">
    <source>
        <dbReference type="ARBA" id="ARBA00005497"/>
    </source>
</evidence>
<organism evidence="8">
    <name type="scientific">Micromonas pusilla (strain CCMP1545)</name>
    <name type="common">Picoplanktonic green alga</name>
    <dbReference type="NCBI Taxonomy" id="564608"/>
    <lineage>
        <taxon>Eukaryota</taxon>
        <taxon>Viridiplantae</taxon>
        <taxon>Chlorophyta</taxon>
        <taxon>Mamiellophyceae</taxon>
        <taxon>Mamiellales</taxon>
        <taxon>Mamiellaceae</taxon>
        <taxon>Micromonas</taxon>
    </lineage>
</organism>
<dbReference type="eggNOG" id="KOG0403">
    <property type="taxonomic scope" value="Eukaryota"/>
</dbReference>
<dbReference type="EMBL" id="GG663736">
    <property type="protein sequence ID" value="EEH59688.1"/>
    <property type="molecule type" value="Genomic_DNA"/>
</dbReference>
<evidence type="ECO:0000256" key="3">
    <source>
        <dbReference type="ARBA" id="ARBA00022490"/>
    </source>
</evidence>
<feature type="domain" description="MI" evidence="6">
    <location>
        <begin position="189"/>
        <end position="314"/>
    </location>
</feature>
<dbReference type="InterPro" id="IPR016024">
    <property type="entry name" value="ARM-type_fold"/>
</dbReference>
<comment type="subcellular location">
    <subcellularLocation>
        <location evidence="1">Cytoplasm</location>
    </subcellularLocation>
</comment>
<dbReference type="GeneID" id="9681914"/>
<dbReference type="RefSeq" id="XP_003056312.1">
    <property type="nucleotide sequence ID" value="XM_003056266.1"/>
</dbReference>
<evidence type="ECO:0000256" key="1">
    <source>
        <dbReference type="ARBA" id="ARBA00004496"/>
    </source>
</evidence>
<evidence type="ECO:0000256" key="4">
    <source>
        <dbReference type="ARBA" id="ARBA00022737"/>
    </source>
</evidence>
<dbReference type="Pfam" id="PF02847">
    <property type="entry name" value="MA3"/>
    <property type="match status" value="2"/>
</dbReference>
<dbReference type="OrthoDB" id="414546at2759"/>
<dbReference type="PANTHER" id="PTHR12626:SF0">
    <property type="entry name" value="PROGRAMMED CELL DEATH PROTEIN 4"/>
    <property type="match status" value="1"/>
</dbReference>
<dbReference type="Gene3D" id="1.25.40.180">
    <property type="match status" value="2"/>
</dbReference>